<dbReference type="PANTHER" id="PTHR34070">
    <property type="entry name" value="ARMADILLO-TYPE FOLD"/>
    <property type="match status" value="1"/>
</dbReference>
<dbReference type="Gene3D" id="1.25.10.90">
    <property type="match status" value="1"/>
</dbReference>
<dbReference type="EMBL" id="CP043875">
    <property type="protein sequence ID" value="WOF15454.1"/>
    <property type="molecule type" value="Genomic_DNA"/>
</dbReference>
<dbReference type="Proteomes" id="UP001301797">
    <property type="component" value="Chromosome"/>
</dbReference>
<dbReference type="InterPro" id="IPR016024">
    <property type="entry name" value="ARM-type_fold"/>
</dbReference>
<dbReference type="AlphaFoldDB" id="A0AA97FC15"/>
<dbReference type="Pfam" id="PF08713">
    <property type="entry name" value="DNA_alkylation"/>
    <property type="match status" value="1"/>
</dbReference>
<dbReference type="CDD" id="cd06561">
    <property type="entry name" value="AlkD_like"/>
    <property type="match status" value="1"/>
</dbReference>
<dbReference type="SUPFAM" id="SSF48371">
    <property type="entry name" value="ARM repeat"/>
    <property type="match status" value="1"/>
</dbReference>
<dbReference type="KEGG" id="mefw:F1737_01545"/>
<accession>A0AA97FC15</accession>
<keyword evidence="2" id="KW-1185">Reference proteome</keyword>
<proteinExistence type="predicted"/>
<dbReference type="PANTHER" id="PTHR34070:SF1">
    <property type="entry name" value="DNA ALKYLATION REPAIR PROTEIN"/>
    <property type="match status" value="1"/>
</dbReference>
<evidence type="ECO:0000313" key="2">
    <source>
        <dbReference type="Proteomes" id="UP001301797"/>
    </source>
</evidence>
<evidence type="ECO:0000313" key="1">
    <source>
        <dbReference type="EMBL" id="WOF15454.1"/>
    </source>
</evidence>
<dbReference type="InterPro" id="IPR014825">
    <property type="entry name" value="DNA_alkylation"/>
</dbReference>
<gene>
    <name evidence="1" type="ORF">F1737_01545</name>
</gene>
<sequence length="261" mass="30366">MADVSSFTGVILITEQQIFSSADSFQDIAEKIIEELKAYADHEYAERETALNGVPEKGFIGVRKPHIRLIAKKWWQNEVKYMSGADIFLLCQYLVDKNIFELRAVAFDWAKRAKKHYSPESFQFLERWVNENIFCWIDCDDLCTGAAGEFLEKYPEFISNVLEWTSSQNRWVRRASAVSLIRPARNGSFLPEIFRISDALLTDSDDMVQKGYGWMLKVASQKHPDEVFSYVMENRLSMPRTSLRYAIEKFPPDMRKQAMKK</sequence>
<reference evidence="1 2" key="1">
    <citation type="submission" date="2019-09" db="EMBL/GenBank/DDBJ databases">
        <title>The complete genome of Methanoplanus sp. FWC-SCC4.</title>
        <authorList>
            <person name="Chen S.-C."/>
            <person name="Zhou Y.-Z."/>
            <person name="Lai M.-C."/>
        </authorList>
    </citation>
    <scope>NUCLEOTIDE SEQUENCE [LARGE SCALE GENOMIC DNA]</scope>
    <source>
        <strain evidence="1 2">FWC-SCC4</strain>
    </source>
</reference>
<organism evidence="1 2">
    <name type="scientific">Methanochimaera problematica</name>
    <dbReference type="NCBI Taxonomy" id="2609417"/>
    <lineage>
        <taxon>Archaea</taxon>
        <taxon>Methanobacteriati</taxon>
        <taxon>Methanobacteriota</taxon>
        <taxon>Stenosarchaea group</taxon>
        <taxon>Methanomicrobia</taxon>
        <taxon>Methanomicrobiales</taxon>
        <taxon>Methanomicrobiaceae</taxon>
        <taxon>Methanochimaera</taxon>
    </lineage>
</organism>
<name>A0AA97FC15_9EURY</name>
<protein>
    <submittedName>
        <fullName evidence="1">DNA alkylation repair protein</fullName>
    </submittedName>
</protein>